<dbReference type="Pfam" id="PF00326">
    <property type="entry name" value="Peptidase_S9"/>
    <property type="match status" value="1"/>
</dbReference>
<proteinExistence type="inferred from homology"/>
<reference evidence="9" key="1">
    <citation type="submission" date="2020-11" db="EMBL/GenBank/DDBJ databases">
        <title>Sequencing the genomes of 1000 actinobacteria strains.</title>
        <authorList>
            <person name="Klenk H.-P."/>
        </authorList>
    </citation>
    <scope>NUCLEOTIDE SEQUENCE</scope>
    <source>
        <strain evidence="9">DSM 43175</strain>
    </source>
</reference>
<dbReference type="GO" id="GO:0005829">
    <property type="term" value="C:cytosol"/>
    <property type="evidence" value="ECO:0007669"/>
    <property type="project" value="TreeGrafter"/>
</dbReference>
<feature type="domain" description="Peptidase S9A N-terminal" evidence="8">
    <location>
        <begin position="7"/>
        <end position="422"/>
    </location>
</feature>
<dbReference type="InterPro" id="IPR023302">
    <property type="entry name" value="Pept_S9A_N"/>
</dbReference>
<dbReference type="PROSITE" id="PS00708">
    <property type="entry name" value="PRO_ENDOPEP_SER"/>
    <property type="match status" value="1"/>
</dbReference>
<dbReference type="EMBL" id="JADOUA010000001">
    <property type="protein sequence ID" value="MBG6091583.1"/>
    <property type="molecule type" value="Genomic_DNA"/>
</dbReference>
<dbReference type="InterPro" id="IPR002471">
    <property type="entry name" value="Pept_S9_AS"/>
</dbReference>
<evidence type="ECO:0000256" key="1">
    <source>
        <dbReference type="ARBA" id="ARBA00001070"/>
    </source>
</evidence>
<dbReference type="PRINTS" id="PR00862">
    <property type="entry name" value="PROLIGOPTASE"/>
</dbReference>
<name>A0A931DRW9_9ACTN</name>
<dbReference type="EC" id="3.4.21.26" evidence="3"/>
<evidence type="ECO:0000256" key="4">
    <source>
        <dbReference type="ARBA" id="ARBA00022670"/>
    </source>
</evidence>
<dbReference type="AlphaFoldDB" id="A0A931DRW9"/>
<dbReference type="PANTHER" id="PTHR42881">
    <property type="entry name" value="PROLYL ENDOPEPTIDASE"/>
    <property type="match status" value="1"/>
</dbReference>
<dbReference type="Gene3D" id="3.40.50.1820">
    <property type="entry name" value="alpha/beta hydrolase"/>
    <property type="match status" value="1"/>
</dbReference>
<dbReference type="InterPro" id="IPR002470">
    <property type="entry name" value="Peptidase_S9A"/>
</dbReference>
<dbReference type="GO" id="GO:0004252">
    <property type="term" value="F:serine-type endopeptidase activity"/>
    <property type="evidence" value="ECO:0007669"/>
    <property type="project" value="UniProtKB-EC"/>
</dbReference>
<keyword evidence="4" id="KW-0645">Protease</keyword>
<dbReference type="InterPro" id="IPR001375">
    <property type="entry name" value="Peptidase_S9_cat"/>
</dbReference>
<dbReference type="SUPFAM" id="SSF53474">
    <property type="entry name" value="alpha/beta-Hydrolases"/>
    <property type="match status" value="1"/>
</dbReference>
<organism evidence="9 10">
    <name type="scientific">Actinomadura viridis</name>
    <dbReference type="NCBI Taxonomy" id="58110"/>
    <lineage>
        <taxon>Bacteria</taxon>
        <taxon>Bacillati</taxon>
        <taxon>Actinomycetota</taxon>
        <taxon>Actinomycetes</taxon>
        <taxon>Streptosporangiales</taxon>
        <taxon>Thermomonosporaceae</taxon>
        <taxon>Actinomadura</taxon>
    </lineage>
</organism>
<evidence type="ECO:0000259" key="8">
    <source>
        <dbReference type="Pfam" id="PF02897"/>
    </source>
</evidence>
<dbReference type="SUPFAM" id="SSF50993">
    <property type="entry name" value="Peptidase/esterase 'gauge' domain"/>
    <property type="match status" value="1"/>
</dbReference>
<sequence>MSRPPYPPAQRQDIVEDVHGHKVADPYRWLEDREGGDTEAWLAAQDQLFHETVDRLPGRDRLRGRLRELLGAGSVGAPVWRGERRFFTRRTAEQEHPVLYTADPGGDERVLVDPMALDPDGTTTLDGWQPDKEGRRLAYKISRGGDEESLLYVMDVATGERIEGPIDRSRYGSVAWLPGGEAYYYVRRLAPGAVPGGEEQYHRRVYLHRVGTDPDADDVLIFGEGMEKTNYYGAGVSRDGRWLTISASQGTAPRNDLWIADLTAPGGAERPALRAVQEGVDAETGLYVGRDGRAYVFTDRGAPRSRLCVTDPADPSYENWRDLIPQDPEAVLTDYAILDGPELDRPVLLAGWTRHAISEITVHDLATGERTGTVPTPGLGTIGGIVERPEGGHEAWFGYTDNVTPGGVLRYDARTGEVGVWEAAPGTVEVPEIETRQVTYTSYDGTEVRMLVISRPGAASGPRPAILYGYGGFNIPLTPAYSASVLAWAEAGGVYAIANLRGGSEEGEEWHRAGMRDRKQNVFDDFHAAAERLIADGLTAPDRLAISGGSNGGLLMGAALTQRPDLYRAVVCSAPLLDMVRYERFGLGRTWNDEYGTADDPEEFGWLLSYSPYHHVEKDVAYPATLFTVFDSDTRVDPLHARKMCAALQHATAGDAPILLRNEAEVGHDARSVSRSVGLMTDTLSFLAAQTGLAL</sequence>
<comment type="catalytic activity">
    <reaction evidence="1">
        <text>Hydrolysis of Pro-|-Xaa &gt;&gt; Ala-|-Xaa in oligopeptides.</text>
        <dbReference type="EC" id="3.4.21.26"/>
    </reaction>
</comment>
<evidence type="ECO:0000256" key="6">
    <source>
        <dbReference type="ARBA" id="ARBA00022825"/>
    </source>
</evidence>
<keyword evidence="10" id="KW-1185">Reference proteome</keyword>
<evidence type="ECO:0000313" key="9">
    <source>
        <dbReference type="EMBL" id="MBG6091583.1"/>
    </source>
</evidence>
<dbReference type="Proteomes" id="UP000614047">
    <property type="component" value="Unassembled WGS sequence"/>
</dbReference>
<dbReference type="Gene3D" id="2.130.10.120">
    <property type="entry name" value="Prolyl oligopeptidase, N-terminal domain"/>
    <property type="match status" value="1"/>
</dbReference>
<dbReference type="PANTHER" id="PTHR42881:SF2">
    <property type="entry name" value="PROLYL ENDOPEPTIDASE"/>
    <property type="match status" value="1"/>
</dbReference>
<evidence type="ECO:0000256" key="3">
    <source>
        <dbReference type="ARBA" id="ARBA00011897"/>
    </source>
</evidence>
<feature type="domain" description="Peptidase S9 prolyl oligopeptidase catalytic" evidence="7">
    <location>
        <begin position="481"/>
        <end position="692"/>
    </location>
</feature>
<keyword evidence="6" id="KW-0720">Serine protease</keyword>
<dbReference type="Pfam" id="PF02897">
    <property type="entry name" value="Peptidase_S9_N"/>
    <property type="match status" value="1"/>
</dbReference>
<protein>
    <recommendedName>
        <fullName evidence="3">prolyl oligopeptidase</fullName>
        <ecNumber evidence="3">3.4.21.26</ecNumber>
    </recommendedName>
</protein>
<evidence type="ECO:0000256" key="5">
    <source>
        <dbReference type="ARBA" id="ARBA00022801"/>
    </source>
</evidence>
<dbReference type="InterPro" id="IPR029058">
    <property type="entry name" value="AB_hydrolase_fold"/>
</dbReference>
<comment type="similarity">
    <text evidence="2">Belongs to the peptidase S9A family.</text>
</comment>
<evidence type="ECO:0000313" key="10">
    <source>
        <dbReference type="Proteomes" id="UP000614047"/>
    </source>
</evidence>
<dbReference type="GO" id="GO:0070012">
    <property type="term" value="F:oligopeptidase activity"/>
    <property type="evidence" value="ECO:0007669"/>
    <property type="project" value="TreeGrafter"/>
</dbReference>
<evidence type="ECO:0000259" key="7">
    <source>
        <dbReference type="Pfam" id="PF00326"/>
    </source>
</evidence>
<dbReference type="InterPro" id="IPR051167">
    <property type="entry name" value="Prolyl_oligopep/macrocyclase"/>
</dbReference>
<evidence type="ECO:0000256" key="2">
    <source>
        <dbReference type="ARBA" id="ARBA00005228"/>
    </source>
</evidence>
<accession>A0A931DRW9</accession>
<dbReference type="RefSeq" id="WP_197013881.1">
    <property type="nucleotide sequence ID" value="NZ_BAABES010000002.1"/>
</dbReference>
<gene>
    <name evidence="9" type="ORF">IW256_005696</name>
</gene>
<dbReference type="GO" id="GO:0006508">
    <property type="term" value="P:proteolysis"/>
    <property type="evidence" value="ECO:0007669"/>
    <property type="project" value="UniProtKB-KW"/>
</dbReference>
<comment type="caution">
    <text evidence="9">The sequence shown here is derived from an EMBL/GenBank/DDBJ whole genome shotgun (WGS) entry which is preliminary data.</text>
</comment>
<keyword evidence="5 9" id="KW-0378">Hydrolase</keyword>